<dbReference type="PIRSF" id="PIRSF002744">
    <property type="entry name" value="Pur-cyt_permease"/>
    <property type="match status" value="1"/>
</dbReference>
<evidence type="ECO:0000313" key="10">
    <source>
        <dbReference type="EMBL" id="TDG19370.1"/>
    </source>
</evidence>
<keyword evidence="4 9" id="KW-0812">Transmembrane</keyword>
<dbReference type="Proteomes" id="UP000295722">
    <property type="component" value="Unassembled WGS sequence"/>
</dbReference>
<gene>
    <name evidence="10" type="ORF">EYW47_30745</name>
</gene>
<feature type="region of interest" description="Disordered" evidence="8">
    <location>
        <begin position="500"/>
        <end position="535"/>
    </location>
</feature>
<comment type="caution">
    <text evidence="10">The sequence shown here is derived from an EMBL/GenBank/DDBJ whole genome shotgun (WGS) entry which is preliminary data.</text>
</comment>
<evidence type="ECO:0000256" key="3">
    <source>
        <dbReference type="ARBA" id="ARBA00022448"/>
    </source>
</evidence>
<organism evidence="10 11">
    <name type="scientific">Paraburkholderia silviterrae</name>
    <dbReference type="NCBI Taxonomy" id="2528715"/>
    <lineage>
        <taxon>Bacteria</taxon>
        <taxon>Pseudomonadati</taxon>
        <taxon>Pseudomonadota</taxon>
        <taxon>Betaproteobacteria</taxon>
        <taxon>Burkholderiales</taxon>
        <taxon>Burkholderiaceae</taxon>
        <taxon>Paraburkholderia</taxon>
    </lineage>
</organism>
<evidence type="ECO:0000256" key="5">
    <source>
        <dbReference type="ARBA" id="ARBA00022989"/>
    </source>
</evidence>
<proteinExistence type="inferred from homology"/>
<dbReference type="PANTHER" id="PTHR31806">
    <property type="entry name" value="PURINE-CYTOSINE PERMEASE FCY2-RELATED"/>
    <property type="match status" value="1"/>
</dbReference>
<dbReference type="OrthoDB" id="9809167at2"/>
<feature type="transmembrane region" description="Helical" evidence="9">
    <location>
        <begin position="33"/>
        <end position="55"/>
    </location>
</feature>
<feature type="transmembrane region" description="Helical" evidence="9">
    <location>
        <begin position="205"/>
        <end position="227"/>
    </location>
</feature>
<dbReference type="InterPro" id="IPR026030">
    <property type="entry name" value="Pur-cyt_permease_Fcy2/21/22"/>
</dbReference>
<evidence type="ECO:0000256" key="9">
    <source>
        <dbReference type="SAM" id="Phobius"/>
    </source>
</evidence>
<comment type="similarity">
    <text evidence="2 7">Belongs to the purine-cytosine permease (2.A.39) family.</text>
</comment>
<keyword evidence="6 7" id="KW-0472">Membrane</keyword>
<accession>A0A4V2ZY93</accession>
<feature type="transmembrane region" description="Helical" evidence="9">
    <location>
        <begin position="173"/>
        <end position="193"/>
    </location>
</feature>
<dbReference type="InterPro" id="IPR001248">
    <property type="entry name" value="Pur-cyt_permease"/>
</dbReference>
<name>A0A4V2ZY93_9BURK</name>
<feature type="transmembrane region" description="Helical" evidence="9">
    <location>
        <begin position="103"/>
        <end position="123"/>
    </location>
</feature>
<feature type="transmembrane region" description="Helical" evidence="9">
    <location>
        <begin position="413"/>
        <end position="431"/>
    </location>
</feature>
<feature type="transmembrane region" description="Helical" evidence="9">
    <location>
        <begin position="248"/>
        <end position="275"/>
    </location>
</feature>
<keyword evidence="11" id="KW-1185">Reference proteome</keyword>
<dbReference type="Pfam" id="PF02133">
    <property type="entry name" value="Transp_cyt_pur"/>
    <property type="match status" value="1"/>
</dbReference>
<protein>
    <submittedName>
        <fullName evidence="10">Cytosine permease</fullName>
    </submittedName>
</protein>
<feature type="transmembrane region" description="Helical" evidence="9">
    <location>
        <begin position="143"/>
        <end position="164"/>
    </location>
</feature>
<feature type="transmembrane region" description="Helical" evidence="9">
    <location>
        <begin position="364"/>
        <end position="384"/>
    </location>
</feature>
<dbReference type="Gene3D" id="1.10.4160.10">
    <property type="entry name" value="Hydantoin permease"/>
    <property type="match status" value="1"/>
</dbReference>
<keyword evidence="3 7" id="KW-0813">Transport</keyword>
<evidence type="ECO:0000256" key="8">
    <source>
        <dbReference type="SAM" id="MobiDB-lite"/>
    </source>
</evidence>
<dbReference type="EMBL" id="SMRP01000022">
    <property type="protein sequence ID" value="TDG19370.1"/>
    <property type="molecule type" value="Genomic_DNA"/>
</dbReference>
<keyword evidence="5 9" id="KW-1133">Transmembrane helix</keyword>
<evidence type="ECO:0000256" key="1">
    <source>
        <dbReference type="ARBA" id="ARBA00004141"/>
    </source>
</evidence>
<evidence type="ECO:0000256" key="2">
    <source>
        <dbReference type="ARBA" id="ARBA00008974"/>
    </source>
</evidence>
<comment type="subcellular location">
    <subcellularLocation>
        <location evidence="1">Membrane</location>
        <topology evidence="1">Multi-pass membrane protein</topology>
    </subcellularLocation>
</comment>
<dbReference type="AlphaFoldDB" id="A0A4V2ZY93"/>
<evidence type="ECO:0000256" key="4">
    <source>
        <dbReference type="ARBA" id="ARBA00022692"/>
    </source>
</evidence>
<evidence type="ECO:0000256" key="6">
    <source>
        <dbReference type="ARBA" id="ARBA00023136"/>
    </source>
</evidence>
<sequence length="535" mass="57303">MAENTSITQIETFGFERIPDASRYARPIDLFRLLFGGCNTFSTSVLGSFPVLVGLSFKASLYSIVLGVLVGTCILAPMSLFGPRNGTSDPVSSGAHFGIHGRIVGSFLALLTSIAFFSLAVWSSGDALVGGAHDLASVPVNGWTLGSAYMVFAVLVLAVCIYGFRFMLWVNKIAVWAASLMFILGGFAFANTFDVNYAGTLHQGGAGFWAAFVGSVLVALSNPVSFASTLGDWARYIPETTPRHRVMGAVFAAQIATFVPFFFGLATATIIAAHAPSYITANDYVGGLLAVSPRWFLLPMCLIAIVGGMSTGTTALYGTGLDMSSMFPKLLNRVRATLLIGTLAIGFIFVGRFAFNLVESVSTFSTLICTFSCPWMAIMVIGFLQRRGFYLADDLQIFNRGGRGGHYWFTHGWNLRAMGAWLPAALIGLSFVNLPGQFVGPLGNLAGGCDLSVPVSLIMGGALYVALLWMFPEADAVYGPQGRRVGRGGRTEVRAVAPAPAVARTRDERDEAGNRAARRAPDYARNREYAEEFAE</sequence>
<evidence type="ECO:0000313" key="11">
    <source>
        <dbReference type="Proteomes" id="UP000295722"/>
    </source>
</evidence>
<feature type="transmembrane region" description="Helical" evidence="9">
    <location>
        <begin position="338"/>
        <end position="358"/>
    </location>
</feature>
<dbReference type="PANTHER" id="PTHR31806:SF1">
    <property type="entry name" value="PURINE-CYTOSINE PERMEASE FCY2-RELATED"/>
    <property type="match status" value="1"/>
</dbReference>
<feature type="compositionally biased region" description="Basic and acidic residues" evidence="8">
    <location>
        <begin position="504"/>
        <end position="535"/>
    </location>
</feature>
<reference evidence="10 11" key="1">
    <citation type="submission" date="2019-03" db="EMBL/GenBank/DDBJ databases">
        <title>Paraburkholderia sp. 4M-K11, isolated from subtropical forest soil.</title>
        <authorList>
            <person name="Gao Z.-H."/>
            <person name="Qiu L.-H."/>
        </authorList>
    </citation>
    <scope>NUCLEOTIDE SEQUENCE [LARGE SCALE GENOMIC DNA]</scope>
    <source>
        <strain evidence="10 11">4M-K11</strain>
    </source>
</reference>
<feature type="transmembrane region" description="Helical" evidence="9">
    <location>
        <begin position="295"/>
        <end position="317"/>
    </location>
</feature>
<feature type="transmembrane region" description="Helical" evidence="9">
    <location>
        <begin position="61"/>
        <end position="82"/>
    </location>
</feature>
<dbReference type="GO" id="GO:0005886">
    <property type="term" value="C:plasma membrane"/>
    <property type="evidence" value="ECO:0007669"/>
    <property type="project" value="TreeGrafter"/>
</dbReference>
<dbReference type="GO" id="GO:0022857">
    <property type="term" value="F:transmembrane transporter activity"/>
    <property type="evidence" value="ECO:0007669"/>
    <property type="project" value="InterPro"/>
</dbReference>
<dbReference type="RefSeq" id="WP_133198578.1">
    <property type="nucleotide sequence ID" value="NZ_SMRP01000022.1"/>
</dbReference>
<evidence type="ECO:0000256" key="7">
    <source>
        <dbReference type="PIRNR" id="PIRNR002744"/>
    </source>
</evidence>
<feature type="transmembrane region" description="Helical" evidence="9">
    <location>
        <begin position="451"/>
        <end position="471"/>
    </location>
</feature>